<keyword evidence="3" id="KW-0052">Apoplast</keyword>
<evidence type="ECO:0000313" key="11">
    <source>
        <dbReference type="Proteomes" id="UP001604336"/>
    </source>
</evidence>
<dbReference type="PANTHER" id="PTHR33348:SF44">
    <property type="entry name" value="PRECURSOR OF CEP6"/>
    <property type="match status" value="1"/>
</dbReference>
<gene>
    <name evidence="10" type="ORF">Adt_20462</name>
</gene>
<keyword evidence="9" id="KW-0472">Membrane</keyword>
<dbReference type="GO" id="GO:0005179">
    <property type="term" value="F:hormone activity"/>
    <property type="evidence" value="ECO:0007669"/>
    <property type="project" value="UniProtKB-KW"/>
</dbReference>
<evidence type="ECO:0000313" key="10">
    <source>
        <dbReference type="EMBL" id="KAL2504841.1"/>
    </source>
</evidence>
<accession>A0ABD1SWK9</accession>
<evidence type="ECO:0000256" key="4">
    <source>
        <dbReference type="ARBA" id="ARBA00022525"/>
    </source>
</evidence>
<evidence type="ECO:0000256" key="3">
    <source>
        <dbReference type="ARBA" id="ARBA00022523"/>
    </source>
</evidence>
<dbReference type="GO" id="GO:0048046">
    <property type="term" value="C:apoplast"/>
    <property type="evidence" value="ECO:0007669"/>
    <property type="project" value="UniProtKB-SubCell"/>
</dbReference>
<dbReference type="AlphaFoldDB" id="A0ABD1SWK9"/>
<keyword evidence="11" id="KW-1185">Reference proteome</keyword>
<keyword evidence="9" id="KW-0812">Transmembrane</keyword>
<evidence type="ECO:0000256" key="1">
    <source>
        <dbReference type="ARBA" id="ARBA00004271"/>
    </source>
</evidence>
<dbReference type="Proteomes" id="UP001604336">
    <property type="component" value="Unassembled WGS sequence"/>
</dbReference>
<comment type="caution">
    <text evidence="10">The sequence shown here is derived from an EMBL/GenBank/DDBJ whole genome shotgun (WGS) entry which is preliminary data.</text>
</comment>
<evidence type="ECO:0000256" key="8">
    <source>
        <dbReference type="SAM" id="MobiDB-lite"/>
    </source>
</evidence>
<dbReference type="EMBL" id="JBFOLK010000006">
    <property type="protein sequence ID" value="KAL2504841.1"/>
    <property type="molecule type" value="Genomic_DNA"/>
</dbReference>
<keyword evidence="6" id="KW-0732">Signal</keyword>
<evidence type="ECO:0000256" key="7">
    <source>
        <dbReference type="ARBA" id="ARBA00023278"/>
    </source>
</evidence>
<evidence type="ECO:0000256" key="9">
    <source>
        <dbReference type="SAM" id="Phobius"/>
    </source>
</evidence>
<dbReference type="GO" id="GO:1902025">
    <property type="term" value="P:nitrate import"/>
    <property type="evidence" value="ECO:0007669"/>
    <property type="project" value="UniProtKB-ARBA"/>
</dbReference>
<evidence type="ECO:0000256" key="5">
    <source>
        <dbReference type="ARBA" id="ARBA00022702"/>
    </source>
</evidence>
<comment type="similarity">
    <text evidence="2">Belongs to the C-terminally encoded plant signaling peptide (CEP) family.</text>
</comment>
<protein>
    <submittedName>
        <fullName evidence="10">Uncharacterized protein</fullName>
    </submittedName>
</protein>
<feature type="region of interest" description="Disordered" evidence="8">
    <location>
        <begin position="70"/>
        <end position="120"/>
    </location>
</feature>
<feature type="transmembrane region" description="Helical" evidence="9">
    <location>
        <begin position="23"/>
        <end position="43"/>
    </location>
</feature>
<sequence length="120" mass="13052">MVAYLHTPLKQNSNSPTLPQMAYIKHICSCVFLIACLLILILCSEGRQLKVFQKEGNKFGSYDATNINDFRPTAPGNSPGIGHIQQKKVSGNKDDFRPTGPGHSPGVGHSFKKLKKGSNA</sequence>
<name>A0ABD1SWK9_9LAMI</name>
<keyword evidence="5" id="KW-0372">Hormone</keyword>
<reference evidence="11" key="1">
    <citation type="submission" date="2024-07" db="EMBL/GenBank/DDBJ databases">
        <title>Two chromosome-level genome assemblies of Korean endemic species Abeliophyllum distichum and Forsythia ovata (Oleaceae).</title>
        <authorList>
            <person name="Jang H."/>
        </authorList>
    </citation>
    <scope>NUCLEOTIDE SEQUENCE [LARGE SCALE GENOMIC DNA]</scope>
</reference>
<proteinExistence type="inferred from homology"/>
<feature type="compositionally biased region" description="Basic residues" evidence="8">
    <location>
        <begin position="110"/>
        <end position="120"/>
    </location>
</feature>
<organism evidence="10 11">
    <name type="scientific">Abeliophyllum distichum</name>
    <dbReference type="NCBI Taxonomy" id="126358"/>
    <lineage>
        <taxon>Eukaryota</taxon>
        <taxon>Viridiplantae</taxon>
        <taxon>Streptophyta</taxon>
        <taxon>Embryophyta</taxon>
        <taxon>Tracheophyta</taxon>
        <taxon>Spermatophyta</taxon>
        <taxon>Magnoliopsida</taxon>
        <taxon>eudicotyledons</taxon>
        <taxon>Gunneridae</taxon>
        <taxon>Pentapetalae</taxon>
        <taxon>asterids</taxon>
        <taxon>lamiids</taxon>
        <taxon>Lamiales</taxon>
        <taxon>Oleaceae</taxon>
        <taxon>Forsythieae</taxon>
        <taxon>Abeliophyllum</taxon>
    </lineage>
</organism>
<dbReference type="GO" id="GO:0006995">
    <property type="term" value="P:cellular response to nitrogen starvation"/>
    <property type="evidence" value="ECO:0007669"/>
    <property type="project" value="UniProtKB-ARBA"/>
</dbReference>
<dbReference type="InterPro" id="IPR033250">
    <property type="entry name" value="CEP"/>
</dbReference>
<evidence type="ECO:0000256" key="6">
    <source>
        <dbReference type="ARBA" id="ARBA00022729"/>
    </source>
</evidence>
<dbReference type="PANTHER" id="PTHR33348">
    <property type="entry name" value="PRECURSOR OF CEP5"/>
    <property type="match status" value="1"/>
</dbReference>
<keyword evidence="4" id="KW-0964">Secreted</keyword>
<keyword evidence="7" id="KW-0379">Hydroxylation</keyword>
<comment type="subcellular location">
    <subcellularLocation>
        <location evidence="1">Secreted</location>
        <location evidence="1">Extracellular space</location>
        <location evidence="1">Apoplast</location>
    </subcellularLocation>
</comment>
<evidence type="ECO:0000256" key="2">
    <source>
        <dbReference type="ARBA" id="ARBA00008963"/>
    </source>
</evidence>
<keyword evidence="9" id="KW-1133">Transmembrane helix</keyword>